<name>A0ABW4VW52_9BACI</name>
<protein>
    <submittedName>
        <fullName evidence="1">Uncharacterized protein</fullName>
    </submittedName>
</protein>
<evidence type="ECO:0000313" key="2">
    <source>
        <dbReference type="Proteomes" id="UP001597383"/>
    </source>
</evidence>
<comment type="caution">
    <text evidence="1">The sequence shown here is derived from an EMBL/GenBank/DDBJ whole genome shotgun (WGS) entry which is preliminary data.</text>
</comment>
<dbReference type="RefSeq" id="WP_377555812.1">
    <property type="nucleotide sequence ID" value="NZ_JBHUHQ010000011.1"/>
</dbReference>
<gene>
    <name evidence="1" type="ORF">ACFSJF_05705</name>
</gene>
<sequence>MGGIGILFELLSVIVDLSLLKEVREEDIEKNINQLKKHSWFQDYLKNEQYRSLIFHDQEVRHTIGRLKTKKFEKFGYHEKCHEKLDKVIWKKLYKLKGVKNF</sequence>
<organism evidence="1 2">
    <name type="scientific">Ornithinibacillus salinisoli</name>
    <dbReference type="NCBI Taxonomy" id="1848459"/>
    <lineage>
        <taxon>Bacteria</taxon>
        <taxon>Bacillati</taxon>
        <taxon>Bacillota</taxon>
        <taxon>Bacilli</taxon>
        <taxon>Bacillales</taxon>
        <taxon>Bacillaceae</taxon>
        <taxon>Ornithinibacillus</taxon>
    </lineage>
</organism>
<proteinExistence type="predicted"/>
<evidence type="ECO:0000313" key="1">
    <source>
        <dbReference type="EMBL" id="MFD2043758.1"/>
    </source>
</evidence>
<dbReference type="Proteomes" id="UP001597383">
    <property type="component" value="Unassembled WGS sequence"/>
</dbReference>
<reference evidence="2" key="1">
    <citation type="journal article" date="2019" name="Int. J. Syst. Evol. Microbiol.">
        <title>The Global Catalogue of Microorganisms (GCM) 10K type strain sequencing project: providing services to taxonomists for standard genome sequencing and annotation.</title>
        <authorList>
            <consortium name="The Broad Institute Genomics Platform"/>
            <consortium name="The Broad Institute Genome Sequencing Center for Infectious Disease"/>
            <person name="Wu L."/>
            <person name="Ma J."/>
        </authorList>
    </citation>
    <scope>NUCLEOTIDE SEQUENCE [LARGE SCALE GENOMIC DNA]</scope>
    <source>
        <strain evidence="2">R28</strain>
    </source>
</reference>
<keyword evidence="2" id="KW-1185">Reference proteome</keyword>
<dbReference type="EMBL" id="JBHUHQ010000011">
    <property type="protein sequence ID" value="MFD2043758.1"/>
    <property type="molecule type" value="Genomic_DNA"/>
</dbReference>
<accession>A0ABW4VW52</accession>